<keyword evidence="2" id="KW-0472">Membrane</keyword>
<proteinExistence type="predicted"/>
<evidence type="ECO:0000313" key="4">
    <source>
        <dbReference type="Proteomes" id="UP000235672"/>
    </source>
</evidence>
<dbReference type="PANTHER" id="PTHR42024">
    <property type="entry name" value="AMINO ACID PERMEASE_ SLC12A DOMAIN-CONTAINING PROTEIN"/>
    <property type="match status" value="1"/>
</dbReference>
<gene>
    <name evidence="3" type="ORF">NA56DRAFT_651951</name>
</gene>
<dbReference type="AlphaFoldDB" id="A0A2J6PGE9"/>
<feature type="compositionally biased region" description="Polar residues" evidence="1">
    <location>
        <begin position="63"/>
        <end position="80"/>
    </location>
</feature>
<feature type="compositionally biased region" description="Low complexity" evidence="1">
    <location>
        <begin position="36"/>
        <end position="46"/>
    </location>
</feature>
<feature type="transmembrane region" description="Helical" evidence="2">
    <location>
        <begin position="319"/>
        <end position="343"/>
    </location>
</feature>
<accession>A0A2J6PGE9</accession>
<dbReference type="EMBL" id="KZ613535">
    <property type="protein sequence ID" value="PMD13135.1"/>
    <property type="molecule type" value="Genomic_DNA"/>
</dbReference>
<feature type="transmembrane region" description="Helical" evidence="2">
    <location>
        <begin position="295"/>
        <end position="313"/>
    </location>
</feature>
<dbReference type="Proteomes" id="UP000235672">
    <property type="component" value="Unassembled WGS sequence"/>
</dbReference>
<protein>
    <submittedName>
        <fullName evidence="3">Uncharacterized protein</fullName>
    </submittedName>
</protein>
<feature type="transmembrane region" description="Helical" evidence="2">
    <location>
        <begin position="208"/>
        <end position="233"/>
    </location>
</feature>
<evidence type="ECO:0000313" key="3">
    <source>
        <dbReference type="EMBL" id="PMD13135.1"/>
    </source>
</evidence>
<keyword evidence="2" id="KW-1133">Transmembrane helix</keyword>
<dbReference type="STRING" id="1745343.A0A2J6PGE9"/>
<feature type="transmembrane region" description="Helical" evidence="2">
    <location>
        <begin position="107"/>
        <end position="127"/>
    </location>
</feature>
<evidence type="ECO:0000256" key="2">
    <source>
        <dbReference type="SAM" id="Phobius"/>
    </source>
</evidence>
<name>A0A2J6PGE9_9HELO</name>
<reference evidence="3 4" key="1">
    <citation type="submission" date="2016-05" db="EMBL/GenBank/DDBJ databases">
        <title>A degradative enzymes factory behind the ericoid mycorrhizal symbiosis.</title>
        <authorList>
            <consortium name="DOE Joint Genome Institute"/>
            <person name="Martino E."/>
            <person name="Morin E."/>
            <person name="Grelet G."/>
            <person name="Kuo A."/>
            <person name="Kohler A."/>
            <person name="Daghino S."/>
            <person name="Barry K."/>
            <person name="Choi C."/>
            <person name="Cichocki N."/>
            <person name="Clum A."/>
            <person name="Copeland A."/>
            <person name="Hainaut M."/>
            <person name="Haridas S."/>
            <person name="Labutti K."/>
            <person name="Lindquist E."/>
            <person name="Lipzen A."/>
            <person name="Khouja H.-R."/>
            <person name="Murat C."/>
            <person name="Ohm R."/>
            <person name="Olson A."/>
            <person name="Spatafora J."/>
            <person name="Veneault-Fourrey C."/>
            <person name="Henrissat B."/>
            <person name="Grigoriev I."/>
            <person name="Martin F."/>
            <person name="Perotto S."/>
        </authorList>
    </citation>
    <scope>NUCLEOTIDE SEQUENCE [LARGE SCALE GENOMIC DNA]</scope>
    <source>
        <strain evidence="3 4">UAMH 7357</strain>
    </source>
</reference>
<dbReference type="OrthoDB" id="4838853at2759"/>
<evidence type="ECO:0000256" key="1">
    <source>
        <dbReference type="SAM" id="MobiDB-lite"/>
    </source>
</evidence>
<feature type="region of interest" description="Disordered" evidence="1">
    <location>
        <begin position="1"/>
        <end position="97"/>
    </location>
</feature>
<organism evidence="3 4">
    <name type="scientific">Hyaloscypha hepaticicola</name>
    <dbReference type="NCBI Taxonomy" id="2082293"/>
    <lineage>
        <taxon>Eukaryota</taxon>
        <taxon>Fungi</taxon>
        <taxon>Dikarya</taxon>
        <taxon>Ascomycota</taxon>
        <taxon>Pezizomycotina</taxon>
        <taxon>Leotiomycetes</taxon>
        <taxon>Helotiales</taxon>
        <taxon>Hyaloscyphaceae</taxon>
        <taxon>Hyaloscypha</taxon>
    </lineage>
</organism>
<feature type="transmembrane region" description="Helical" evidence="2">
    <location>
        <begin position="179"/>
        <end position="202"/>
    </location>
</feature>
<keyword evidence="2" id="KW-0812">Transmembrane</keyword>
<dbReference type="PANTHER" id="PTHR42024:SF1">
    <property type="entry name" value="AMINO ACID PERMEASE_ SLC12A DOMAIN-CONTAINING PROTEIN"/>
    <property type="match status" value="1"/>
</dbReference>
<sequence length="374" mass="42044">MGLELPLGKELASQASEAQRRDGMASSIAEQPSVPSPHLNTNSNSLPPSPSHSNEKEREQEQEQTSRPSSSTQNSRTSLDFTKFPNPDTRSGPPPLSFNPWTKKSSIIICTTGLLFFDLILPCLVYYTLTAYTTLSIEINLGISCASLGLGELLELPLRGYRLYKFPQIYAPLNQTSKWGFDFLFWWYLLATIIGIVPYVISTSLDTPILWLFLFTPGFLALFASATAAISLYPFTLPLRVSSSAKGEKCKPFTYYILEDFISVDASQTRQYRSELLLRWDSSPIFRRLIWEVNFWWAVGGVVFTGALAGITWGCDFGVAYGLSFGVLFVWIGVWAAATWGWVRWRLGVEMEWFRCRAREIAIEGDREKGGETV</sequence>
<keyword evidence="4" id="KW-1185">Reference proteome</keyword>